<keyword evidence="1" id="KW-0521">NADP</keyword>
<dbReference type="CDD" id="cd08241">
    <property type="entry name" value="QOR1"/>
    <property type="match status" value="1"/>
</dbReference>
<dbReference type="InterPro" id="IPR013154">
    <property type="entry name" value="ADH-like_N"/>
</dbReference>
<dbReference type="Pfam" id="PF00107">
    <property type="entry name" value="ADH_zinc_N"/>
    <property type="match status" value="1"/>
</dbReference>
<evidence type="ECO:0000313" key="4">
    <source>
        <dbReference type="EMBL" id="MFC4823195.1"/>
    </source>
</evidence>
<dbReference type="PROSITE" id="PS01162">
    <property type="entry name" value="QOR_ZETA_CRYSTAL"/>
    <property type="match status" value="1"/>
</dbReference>
<evidence type="ECO:0000259" key="3">
    <source>
        <dbReference type="SMART" id="SM00829"/>
    </source>
</evidence>
<dbReference type="SMART" id="SM00829">
    <property type="entry name" value="PKS_ER"/>
    <property type="match status" value="1"/>
</dbReference>
<dbReference type="Proteomes" id="UP001595945">
    <property type="component" value="Unassembled WGS sequence"/>
</dbReference>
<dbReference type="InterPro" id="IPR013149">
    <property type="entry name" value="ADH-like_C"/>
</dbReference>
<comment type="caution">
    <text evidence="4">The sequence shown here is derived from an EMBL/GenBank/DDBJ whole genome shotgun (WGS) entry which is preliminary data.</text>
</comment>
<dbReference type="InterPro" id="IPR014189">
    <property type="entry name" value="Quinone_OxRdtase_PIG3"/>
</dbReference>
<dbReference type="Gene3D" id="3.40.50.720">
    <property type="entry name" value="NAD(P)-binding Rossmann-like Domain"/>
    <property type="match status" value="1"/>
</dbReference>
<name>A0ABD5PY60_9EURY</name>
<dbReference type="EMBL" id="JBHSHT010000001">
    <property type="protein sequence ID" value="MFC4823195.1"/>
    <property type="molecule type" value="Genomic_DNA"/>
</dbReference>
<accession>A0ABD5PY60</accession>
<organism evidence="4 5">
    <name type="scientific">Halorussus aquaticus</name>
    <dbReference type="NCBI Taxonomy" id="2953748"/>
    <lineage>
        <taxon>Archaea</taxon>
        <taxon>Methanobacteriati</taxon>
        <taxon>Methanobacteriota</taxon>
        <taxon>Stenosarchaea group</taxon>
        <taxon>Halobacteria</taxon>
        <taxon>Halobacteriales</taxon>
        <taxon>Haladaptataceae</taxon>
        <taxon>Halorussus</taxon>
    </lineage>
</organism>
<proteinExistence type="predicted"/>
<protein>
    <submittedName>
        <fullName evidence="4">Zinc-binding alcohol dehydrogenase family protein</fullName>
    </submittedName>
</protein>
<evidence type="ECO:0000256" key="2">
    <source>
        <dbReference type="ARBA" id="ARBA00023002"/>
    </source>
</evidence>
<dbReference type="GO" id="GO:0044281">
    <property type="term" value="P:small molecule metabolic process"/>
    <property type="evidence" value="ECO:0007669"/>
    <property type="project" value="UniProtKB-ARBA"/>
</dbReference>
<dbReference type="GO" id="GO:0030554">
    <property type="term" value="F:adenyl nucleotide binding"/>
    <property type="evidence" value="ECO:0007669"/>
    <property type="project" value="UniProtKB-ARBA"/>
</dbReference>
<dbReference type="PANTHER" id="PTHR48106:SF13">
    <property type="entry name" value="QUINONE OXIDOREDUCTASE-RELATED"/>
    <property type="match status" value="1"/>
</dbReference>
<reference evidence="4 5" key="1">
    <citation type="journal article" date="2019" name="Int. J. Syst. Evol. Microbiol.">
        <title>The Global Catalogue of Microorganisms (GCM) 10K type strain sequencing project: providing services to taxonomists for standard genome sequencing and annotation.</title>
        <authorList>
            <consortium name="The Broad Institute Genomics Platform"/>
            <consortium name="The Broad Institute Genome Sequencing Center for Infectious Disease"/>
            <person name="Wu L."/>
            <person name="Ma J."/>
        </authorList>
    </citation>
    <scope>NUCLEOTIDE SEQUENCE [LARGE SCALE GENOMIC DNA]</scope>
    <source>
        <strain evidence="4 5">XZYJ18</strain>
    </source>
</reference>
<dbReference type="Pfam" id="PF08240">
    <property type="entry name" value="ADH_N"/>
    <property type="match status" value="1"/>
</dbReference>
<keyword evidence="5" id="KW-1185">Reference proteome</keyword>
<evidence type="ECO:0000256" key="1">
    <source>
        <dbReference type="ARBA" id="ARBA00022857"/>
    </source>
</evidence>
<keyword evidence="2" id="KW-0560">Oxidoreductase</keyword>
<dbReference type="Gene3D" id="3.90.180.10">
    <property type="entry name" value="Medium-chain alcohol dehydrogenases, catalytic domain"/>
    <property type="match status" value="1"/>
</dbReference>
<dbReference type="SUPFAM" id="SSF51735">
    <property type="entry name" value="NAD(P)-binding Rossmann-fold domains"/>
    <property type="match status" value="1"/>
</dbReference>
<dbReference type="RefSeq" id="WP_254267317.1">
    <property type="nucleotide sequence ID" value="NZ_CP100400.1"/>
</dbReference>
<gene>
    <name evidence="4" type="ORF">ACFO9K_02855</name>
</gene>
<dbReference type="PANTHER" id="PTHR48106">
    <property type="entry name" value="QUINONE OXIDOREDUCTASE PIG3-RELATED"/>
    <property type="match status" value="1"/>
</dbReference>
<feature type="domain" description="Enoyl reductase (ER)" evidence="3">
    <location>
        <begin position="10"/>
        <end position="321"/>
    </location>
</feature>
<dbReference type="SUPFAM" id="SSF50129">
    <property type="entry name" value="GroES-like"/>
    <property type="match status" value="1"/>
</dbReference>
<dbReference type="InterPro" id="IPR020843">
    <property type="entry name" value="ER"/>
</dbReference>
<dbReference type="InterPro" id="IPR036291">
    <property type="entry name" value="NAD(P)-bd_dom_sf"/>
</dbReference>
<dbReference type="GO" id="GO:0043168">
    <property type="term" value="F:anion binding"/>
    <property type="evidence" value="ECO:0007669"/>
    <property type="project" value="UniProtKB-ARBA"/>
</dbReference>
<dbReference type="AlphaFoldDB" id="A0ABD5PY60"/>
<dbReference type="GO" id="GO:0016616">
    <property type="term" value="F:oxidoreductase activity, acting on the CH-OH group of donors, NAD or NADP as acceptor"/>
    <property type="evidence" value="ECO:0007669"/>
    <property type="project" value="UniProtKB-ARBA"/>
</dbReference>
<sequence length="323" mass="34139">MRTVEVTEFGDSDVLELADAETPDPGPGEVRIEVEAAGVNFADIMQRRGHYVGGPEPTYVPGMEAAGTIDAVGEGVQREEGDRVVAMTGRGAYADYALADADSLFEVPESMSFAEAAGFPVQFLTAHAVLHEWGELEEGERVLVHAAAGGVGTAAVQLASAAGAEVFGTASTDEKLELAERLGCDHPINYEEEGFREVVEAETDGEGVDLVLDGVGGETFARSIDALSHFGRVVAYGAASGEPGEVDTTRLLFENKSVVGFHLGNSLQRDPKRILQSVPELQQMLASGQLEVVVGETFPLEDAAEAHTAIENRQTVGKVVLEP</sequence>
<dbReference type="GeneID" id="73045760"/>
<dbReference type="NCBIfam" id="TIGR02824">
    <property type="entry name" value="quinone_pig3"/>
    <property type="match status" value="1"/>
</dbReference>
<dbReference type="InterPro" id="IPR011032">
    <property type="entry name" value="GroES-like_sf"/>
</dbReference>
<dbReference type="InterPro" id="IPR002364">
    <property type="entry name" value="Quin_OxRdtase/zeta-crystal_CS"/>
</dbReference>
<evidence type="ECO:0000313" key="5">
    <source>
        <dbReference type="Proteomes" id="UP001595945"/>
    </source>
</evidence>